<organism evidence="3">
    <name type="scientific">Caenorhabditis remanei</name>
    <name type="common">Caenorhabditis vulgaris</name>
    <dbReference type="NCBI Taxonomy" id="31234"/>
    <lineage>
        <taxon>Eukaryota</taxon>
        <taxon>Metazoa</taxon>
        <taxon>Ecdysozoa</taxon>
        <taxon>Nematoda</taxon>
        <taxon>Chromadorea</taxon>
        <taxon>Rhabditida</taxon>
        <taxon>Rhabditina</taxon>
        <taxon>Rhabditomorpha</taxon>
        <taxon>Rhabditoidea</taxon>
        <taxon>Rhabditidae</taxon>
        <taxon>Peloderinae</taxon>
        <taxon>Caenorhabditis</taxon>
    </lineage>
</organism>
<keyword evidence="3" id="KW-1185">Reference proteome</keyword>
<dbReference type="SUPFAM" id="SSF56672">
    <property type="entry name" value="DNA/RNA polymerases"/>
    <property type="match status" value="1"/>
</dbReference>
<dbReference type="InParanoid" id="E3NNQ6"/>
<dbReference type="OMA" id="QREYREC"/>
<dbReference type="Proteomes" id="UP000008281">
    <property type="component" value="Unassembled WGS sequence"/>
</dbReference>
<dbReference type="PROSITE" id="PS50878">
    <property type="entry name" value="RT_POL"/>
    <property type="match status" value="1"/>
</dbReference>
<accession>E3NNQ6</accession>
<dbReference type="AlphaFoldDB" id="E3NNQ6"/>
<proteinExistence type="predicted"/>
<dbReference type="eggNOG" id="KOG1075">
    <property type="taxonomic scope" value="Eukaryota"/>
</dbReference>
<feature type="domain" description="Reverse transcriptase" evidence="1">
    <location>
        <begin position="238"/>
        <end position="487"/>
    </location>
</feature>
<dbReference type="PANTHER" id="PTHR33332">
    <property type="entry name" value="REVERSE TRANSCRIPTASE DOMAIN-CONTAINING PROTEIN"/>
    <property type="match status" value="1"/>
</dbReference>
<evidence type="ECO:0000259" key="1">
    <source>
        <dbReference type="PROSITE" id="PS50878"/>
    </source>
</evidence>
<dbReference type="InterPro" id="IPR043502">
    <property type="entry name" value="DNA/RNA_pol_sf"/>
</dbReference>
<dbReference type="HOGENOM" id="CLU_000680_20_2_1"/>
<dbReference type="EMBL" id="DS269239">
    <property type="protein sequence ID" value="EFP11528.1"/>
    <property type="molecule type" value="Genomic_DNA"/>
</dbReference>
<reference evidence="2" key="1">
    <citation type="submission" date="2007-07" db="EMBL/GenBank/DDBJ databases">
        <title>PCAP assembly of the Caenorhabditis remanei genome.</title>
        <authorList>
            <consortium name="The Caenorhabditis remanei Sequencing Consortium"/>
            <person name="Wilson R.K."/>
        </authorList>
    </citation>
    <scope>NUCLEOTIDE SEQUENCE [LARGE SCALE GENOMIC DNA]</scope>
    <source>
        <strain evidence="2">PB4641</strain>
    </source>
</reference>
<dbReference type="InterPro" id="IPR000477">
    <property type="entry name" value="RT_dom"/>
</dbReference>
<dbReference type="STRING" id="31234.E3NNQ6"/>
<evidence type="ECO:0000313" key="3">
    <source>
        <dbReference type="Proteomes" id="UP000008281"/>
    </source>
</evidence>
<dbReference type="PRINTS" id="PR01345">
    <property type="entry name" value="CERVTRCPTASE"/>
</dbReference>
<dbReference type="Pfam" id="PF00078">
    <property type="entry name" value="RVT_1"/>
    <property type="match status" value="1"/>
</dbReference>
<protein>
    <recommendedName>
        <fullName evidence="1">Reverse transcriptase domain-containing protein</fullName>
    </recommendedName>
</protein>
<dbReference type="CDD" id="cd01650">
    <property type="entry name" value="RT_nLTR_like"/>
    <property type="match status" value="1"/>
</dbReference>
<gene>
    <name evidence="2" type="ORF">CRE_21642</name>
</gene>
<sequence length="687" mass="77044">LDYKKCNYGLLNSDIASLDWDLILSSLPCPSSKFEKFIQILSDLIVLHTPPKPLPRPSPPSKSIRQLRRARSRFTKLLVSRRASFTDIHSLNCRIRNLSKTIRGSYARAERTLLKSPHTSVARSLITRRLKTLSGIPSLNHQGRVVCSDSEKASIFLSSFLSNFKSSPHVSFVAPHLSSPRPSSSPFQDNDLFAPWVIEHSLLKLPPRCGFSPHLANFLLIKKCATSISLPLSIIFGDSLRCSGVPRSWKKAVVIPVHKKGNPGCPENYRPISLTDPFSRIFERILCNRIKLDCIHKLSPHQHGFLTNRSCASSLVQVVTNYKIILKTHGSLDVVFFDFRKAFDQVPHALLLNKLASFDIPPLFISWFSDFLSSRSFSVKVNSTTDPSSAPIFSGVPQGSVSGPLLFLLFINDLLISLHSIPHLHIAAYADDIKIYSHLPSSLQAGIDLVSNWAASNDLPLAHSKTSLLRLGALNPHYQFHIVGSPILVSNSVRDLGILFEPDLKFSAHIKKSVSLARLRSSQILKSFKSNNPAFYSFLFKTYVLPILEYASVIFCLAPSSSLSRLLESTLRTYSRKTLQRCNIAFSSYSHRLELLSIYSIRHRRLKAQLLLLYKFIAGASHFPNLNSFIRLSSSPRRPMTLIYLSPLSDNFFSFILPIWNAIVANVSSFLSPSQFEHLLDSAITRF</sequence>
<dbReference type="OrthoDB" id="411871at2759"/>
<feature type="non-terminal residue" evidence="2">
    <location>
        <position position="1"/>
    </location>
</feature>
<evidence type="ECO:0000313" key="2">
    <source>
        <dbReference type="EMBL" id="EFP11528.1"/>
    </source>
</evidence>
<name>E3NNQ6_CAERE</name>